<accession>A0A7H0VF93</accession>
<dbReference type="InterPro" id="IPR041698">
    <property type="entry name" value="Methyltransf_25"/>
</dbReference>
<dbReference type="GO" id="GO:0032259">
    <property type="term" value="P:methylation"/>
    <property type="evidence" value="ECO:0007669"/>
    <property type="project" value="UniProtKB-KW"/>
</dbReference>
<keyword evidence="3" id="KW-1185">Reference proteome</keyword>
<dbReference type="Pfam" id="PF13649">
    <property type="entry name" value="Methyltransf_25"/>
    <property type="match status" value="1"/>
</dbReference>
<feature type="domain" description="Methyltransferase" evidence="1">
    <location>
        <begin position="48"/>
        <end position="143"/>
    </location>
</feature>
<dbReference type="Proteomes" id="UP000516305">
    <property type="component" value="Chromosome"/>
</dbReference>
<dbReference type="InterPro" id="IPR029063">
    <property type="entry name" value="SAM-dependent_MTases_sf"/>
</dbReference>
<organism evidence="2 3">
    <name type="scientific">Croceimicrobium hydrocarbonivorans</name>
    <dbReference type="NCBI Taxonomy" id="2761580"/>
    <lineage>
        <taxon>Bacteria</taxon>
        <taxon>Pseudomonadati</taxon>
        <taxon>Bacteroidota</taxon>
        <taxon>Flavobacteriia</taxon>
        <taxon>Flavobacteriales</taxon>
        <taxon>Owenweeksiaceae</taxon>
        <taxon>Croceimicrobium</taxon>
    </lineage>
</organism>
<dbReference type="SUPFAM" id="SSF53335">
    <property type="entry name" value="S-adenosyl-L-methionine-dependent methyltransferases"/>
    <property type="match status" value="1"/>
</dbReference>
<dbReference type="RefSeq" id="WP_210758918.1">
    <property type="nucleotide sequence ID" value="NZ_CP060139.1"/>
</dbReference>
<dbReference type="AlphaFoldDB" id="A0A7H0VF93"/>
<dbReference type="GO" id="GO:0008168">
    <property type="term" value="F:methyltransferase activity"/>
    <property type="evidence" value="ECO:0007669"/>
    <property type="project" value="UniProtKB-KW"/>
</dbReference>
<name>A0A7H0VF93_9FLAO</name>
<gene>
    <name evidence="2" type="ORF">H4K34_00710</name>
</gene>
<dbReference type="Gene3D" id="3.40.50.150">
    <property type="entry name" value="Vaccinia Virus protein VP39"/>
    <property type="match status" value="1"/>
</dbReference>
<keyword evidence="2" id="KW-0489">Methyltransferase</keyword>
<dbReference type="KEGG" id="chyd:H4K34_00710"/>
<evidence type="ECO:0000313" key="3">
    <source>
        <dbReference type="Proteomes" id="UP000516305"/>
    </source>
</evidence>
<reference evidence="2 3" key="1">
    <citation type="submission" date="2020-08" db="EMBL/GenBank/DDBJ databases">
        <title>Croceimicrobium hydrocarbonivorans gen. nov., sp. nov., a novel marine bacterium isolated from a bacterial consortium that degrades polyethylene terephthalate.</title>
        <authorList>
            <person name="Liu R."/>
        </authorList>
    </citation>
    <scope>NUCLEOTIDE SEQUENCE [LARGE SCALE GENOMIC DNA]</scope>
    <source>
        <strain evidence="2 3">A20-9</strain>
    </source>
</reference>
<proteinExistence type="predicted"/>
<dbReference type="EMBL" id="CP060139">
    <property type="protein sequence ID" value="QNR24391.1"/>
    <property type="molecule type" value="Genomic_DNA"/>
</dbReference>
<dbReference type="CDD" id="cd02440">
    <property type="entry name" value="AdoMet_MTases"/>
    <property type="match status" value="1"/>
</dbReference>
<sequence length="210" mass="24070">MELKVDVQNHWEKIYSEKDSTMLSWYQAVPESSMNWINQVALHPEAKILDVGGGDSRLVDSLTSKGFKKITVLDLSAKALEKARKRLGHNALSVKWLAQNILDYNPSENVDFWHDRAAFHFLRETGEIQQYKDLAAAAIRPGGYLLVATFSDQGPLRCSGLGVSRYNESELETLFADNFEMIGHQREVHNTPFDSHQEFLFMLLRRKKEE</sequence>
<evidence type="ECO:0000313" key="2">
    <source>
        <dbReference type="EMBL" id="QNR24391.1"/>
    </source>
</evidence>
<protein>
    <submittedName>
        <fullName evidence="2">Class I SAM-dependent methyltransferase</fullName>
    </submittedName>
</protein>
<evidence type="ECO:0000259" key="1">
    <source>
        <dbReference type="Pfam" id="PF13649"/>
    </source>
</evidence>
<dbReference type="PANTHER" id="PTHR12843">
    <property type="entry name" value="PROTEIN-LYSINE N-METHYLTRANSFERASE METTL10"/>
    <property type="match status" value="1"/>
</dbReference>
<dbReference type="PANTHER" id="PTHR12843:SF5">
    <property type="entry name" value="EEF1A LYSINE METHYLTRANSFERASE 2"/>
    <property type="match status" value="1"/>
</dbReference>
<keyword evidence="2" id="KW-0808">Transferase</keyword>